<dbReference type="Proteomes" id="UP001595847">
    <property type="component" value="Unassembled WGS sequence"/>
</dbReference>
<dbReference type="EMBL" id="JBHSBH010000007">
    <property type="protein sequence ID" value="MFC3996375.1"/>
    <property type="molecule type" value="Genomic_DNA"/>
</dbReference>
<organism evidence="2 3">
    <name type="scientific">Nocardiopsis sediminis</name>
    <dbReference type="NCBI Taxonomy" id="1778267"/>
    <lineage>
        <taxon>Bacteria</taxon>
        <taxon>Bacillati</taxon>
        <taxon>Actinomycetota</taxon>
        <taxon>Actinomycetes</taxon>
        <taxon>Streptosporangiales</taxon>
        <taxon>Nocardiopsidaceae</taxon>
        <taxon>Nocardiopsis</taxon>
    </lineage>
</organism>
<keyword evidence="3" id="KW-1185">Reference proteome</keyword>
<dbReference type="RefSeq" id="WP_378532356.1">
    <property type="nucleotide sequence ID" value="NZ_JBHSBH010000007.1"/>
</dbReference>
<feature type="compositionally biased region" description="Low complexity" evidence="1">
    <location>
        <begin position="43"/>
        <end position="55"/>
    </location>
</feature>
<feature type="region of interest" description="Disordered" evidence="1">
    <location>
        <begin position="1"/>
        <end position="64"/>
    </location>
</feature>
<gene>
    <name evidence="2" type="ORF">ACFOVU_10640</name>
</gene>
<accession>A0ABV8FP27</accession>
<comment type="caution">
    <text evidence="2">The sequence shown here is derived from an EMBL/GenBank/DDBJ whole genome shotgun (WGS) entry which is preliminary data.</text>
</comment>
<proteinExistence type="predicted"/>
<evidence type="ECO:0000313" key="2">
    <source>
        <dbReference type="EMBL" id="MFC3996375.1"/>
    </source>
</evidence>
<protein>
    <submittedName>
        <fullName evidence="2">Uncharacterized protein</fullName>
    </submittedName>
</protein>
<name>A0ABV8FP27_9ACTN</name>
<evidence type="ECO:0000256" key="1">
    <source>
        <dbReference type="SAM" id="MobiDB-lite"/>
    </source>
</evidence>
<sequence length="112" mass="12090">MSRPAGAAHPWSYLLGRGPAARPPGPPRFADTARRTLAETGVRGSRAAASAPLRPSRARGRAAEPDWAALRRHATAVRERALAGLERHLTEFEKRAEEAGVHGDTSHIKVEE</sequence>
<evidence type="ECO:0000313" key="3">
    <source>
        <dbReference type="Proteomes" id="UP001595847"/>
    </source>
</evidence>
<reference evidence="3" key="1">
    <citation type="journal article" date="2019" name="Int. J. Syst. Evol. Microbiol.">
        <title>The Global Catalogue of Microorganisms (GCM) 10K type strain sequencing project: providing services to taxonomists for standard genome sequencing and annotation.</title>
        <authorList>
            <consortium name="The Broad Institute Genomics Platform"/>
            <consortium name="The Broad Institute Genome Sequencing Center for Infectious Disease"/>
            <person name="Wu L."/>
            <person name="Ma J."/>
        </authorList>
    </citation>
    <scope>NUCLEOTIDE SEQUENCE [LARGE SCALE GENOMIC DNA]</scope>
    <source>
        <strain evidence="3">TBRC 1826</strain>
    </source>
</reference>